<evidence type="ECO:0000256" key="18">
    <source>
        <dbReference type="RuleBase" id="RU362117"/>
    </source>
</evidence>
<keyword evidence="14 18" id="KW-0496">Mitochondrion</keyword>
<dbReference type="GO" id="GO:0016491">
    <property type="term" value="F:oxidoreductase activity"/>
    <property type="evidence" value="ECO:0007669"/>
    <property type="project" value="UniProtKB-UniRule"/>
</dbReference>
<feature type="binding site" description="axial binding residue" evidence="17">
    <location>
        <position position="193"/>
    </location>
    <ligand>
        <name>heme b</name>
        <dbReference type="ChEBI" id="CHEBI:60344"/>
        <label>b566</label>
    </ligand>
    <ligandPart>
        <name>Fe</name>
        <dbReference type="ChEBI" id="CHEBI:18248"/>
    </ligandPart>
</feature>
<feature type="transmembrane region" description="Helical" evidence="18">
    <location>
        <begin position="217"/>
        <end position="242"/>
    </location>
</feature>
<dbReference type="GO" id="GO:0005743">
    <property type="term" value="C:mitochondrial inner membrane"/>
    <property type="evidence" value="ECO:0007669"/>
    <property type="project" value="UniProtKB-SubCell"/>
</dbReference>
<feature type="transmembrane region" description="Helical" evidence="18">
    <location>
        <begin position="27"/>
        <end position="53"/>
    </location>
</feature>
<evidence type="ECO:0000256" key="13">
    <source>
        <dbReference type="ARBA" id="ARBA00023075"/>
    </source>
</evidence>
<dbReference type="InterPro" id="IPR036150">
    <property type="entry name" value="Cyt_b/b6_C_sf"/>
</dbReference>
<dbReference type="SUPFAM" id="SSF81648">
    <property type="entry name" value="a domain/subunit of cytochrome bc1 complex (Ubiquinol-cytochrome c reductase)"/>
    <property type="match status" value="1"/>
</dbReference>
<dbReference type="PROSITE" id="PS51003">
    <property type="entry name" value="CYTB_CTER"/>
    <property type="match status" value="1"/>
</dbReference>
<dbReference type="GeneID" id="8656060"/>
<feature type="binding site" description="axial binding residue" evidence="17">
    <location>
        <position position="94"/>
    </location>
    <ligand>
        <name>heme b</name>
        <dbReference type="ChEBI" id="CHEBI:60344"/>
        <label>b566</label>
    </ligand>
    <ligandPart>
        <name>Fe</name>
        <dbReference type="ChEBI" id="CHEBI:18248"/>
    </ligandPart>
</feature>
<protein>
    <recommendedName>
        <fullName evidence="3 18">Cytochrome b</fullName>
    </recommendedName>
</protein>
<evidence type="ECO:0000313" key="21">
    <source>
        <dbReference type="EMBL" id="CAX65561.1"/>
    </source>
</evidence>
<dbReference type="PANTHER" id="PTHR19271">
    <property type="entry name" value="CYTOCHROME B"/>
    <property type="match status" value="1"/>
</dbReference>
<evidence type="ECO:0000256" key="16">
    <source>
        <dbReference type="PIRSR" id="PIRSR038885-1"/>
    </source>
</evidence>
<evidence type="ECO:0000256" key="10">
    <source>
        <dbReference type="ARBA" id="ARBA00022982"/>
    </source>
</evidence>
<dbReference type="CDD" id="cd00290">
    <property type="entry name" value="cytochrome_b_C"/>
    <property type="match status" value="1"/>
</dbReference>
<dbReference type="RefSeq" id="YP_003331099.1">
    <property type="nucleotide sequence ID" value="NC_013561.1"/>
</dbReference>
<keyword evidence="13" id="KW-0830">Ubiquinone</keyword>
<dbReference type="InterPro" id="IPR016174">
    <property type="entry name" value="Di-haem_cyt_TM"/>
</dbReference>
<evidence type="ECO:0000259" key="20">
    <source>
        <dbReference type="PROSITE" id="PS51003"/>
    </source>
</evidence>
<feature type="transmembrane region" description="Helical" evidence="18">
    <location>
        <begin position="320"/>
        <end position="338"/>
    </location>
</feature>
<accession>D1GKY3</accession>
<dbReference type="CTD" id="4519"/>
<dbReference type="Pfam" id="PF00032">
    <property type="entry name" value="Cytochrom_B_C"/>
    <property type="match status" value="1"/>
</dbReference>
<comment type="similarity">
    <text evidence="18">Belongs to the cytochrome b family.</text>
</comment>
<dbReference type="InterPro" id="IPR005797">
    <property type="entry name" value="Cyt_b/b6_N"/>
</dbReference>
<feature type="binding site" evidence="16">
    <location>
        <position position="198"/>
    </location>
    <ligand>
        <name>a ubiquinone</name>
        <dbReference type="ChEBI" id="CHEBI:16389"/>
    </ligand>
</feature>
<dbReference type="PROSITE" id="PS51002">
    <property type="entry name" value="CYTB_NTER"/>
    <property type="match status" value="1"/>
</dbReference>
<comment type="cofactor">
    <cofactor evidence="17">
        <name>heme</name>
        <dbReference type="ChEBI" id="CHEBI:30413"/>
    </cofactor>
    <text evidence="17">Binds 2 heme groups non-covalently.</text>
</comment>
<evidence type="ECO:0000256" key="12">
    <source>
        <dbReference type="ARBA" id="ARBA00023004"/>
    </source>
</evidence>
<keyword evidence="15 18" id="KW-0472">Membrane</keyword>
<keyword evidence="6 18" id="KW-0679">Respiratory chain</keyword>
<evidence type="ECO:0000256" key="7">
    <source>
        <dbReference type="ARBA" id="ARBA00022692"/>
    </source>
</evidence>
<feature type="transmembrane region" description="Helical" evidence="18">
    <location>
        <begin position="137"/>
        <end position="162"/>
    </location>
</feature>
<keyword evidence="5 17" id="KW-0349">Heme</keyword>
<evidence type="ECO:0000256" key="8">
    <source>
        <dbReference type="ARBA" id="ARBA00022723"/>
    </source>
</evidence>
<comment type="cofactor">
    <cofactor evidence="18">
        <name>heme b</name>
        <dbReference type="ChEBI" id="CHEBI:60344"/>
    </cofactor>
    <text evidence="18">Binds 2 heme groups non-covalently.</text>
</comment>
<gene>
    <name evidence="21" type="primary">cytb</name>
</gene>
<evidence type="ECO:0000256" key="11">
    <source>
        <dbReference type="ARBA" id="ARBA00022989"/>
    </source>
</evidence>
<dbReference type="InterPro" id="IPR048260">
    <property type="entry name" value="Cytochrome_b_C_euk/bac"/>
</dbReference>
<dbReference type="GO" id="GO:0006122">
    <property type="term" value="P:mitochondrial electron transport, ubiquinol to cytochrome c"/>
    <property type="evidence" value="ECO:0007669"/>
    <property type="project" value="TreeGrafter"/>
</dbReference>
<feature type="transmembrane region" description="Helical" evidence="18">
    <location>
        <begin position="288"/>
        <end position="308"/>
    </location>
</feature>
<evidence type="ECO:0000256" key="3">
    <source>
        <dbReference type="ARBA" id="ARBA00013531"/>
    </source>
</evidence>
<evidence type="ECO:0000256" key="14">
    <source>
        <dbReference type="ARBA" id="ARBA00023128"/>
    </source>
</evidence>
<dbReference type="GO" id="GO:0008121">
    <property type="term" value="F:quinol-cytochrome-c reductase activity"/>
    <property type="evidence" value="ECO:0007669"/>
    <property type="project" value="InterPro"/>
</dbReference>
<keyword evidence="11 18" id="KW-1133">Transmembrane helix</keyword>
<name>D1GKY3_HERMO</name>
<dbReference type="Pfam" id="PF00033">
    <property type="entry name" value="Cytochrome_B"/>
    <property type="match status" value="1"/>
</dbReference>
<proteinExistence type="inferred from homology"/>
<keyword evidence="9" id="KW-0999">Mitochondrion inner membrane</keyword>
<keyword evidence="10 18" id="KW-0249">Electron transport</keyword>
<evidence type="ECO:0000256" key="1">
    <source>
        <dbReference type="ARBA" id="ARBA00002566"/>
    </source>
</evidence>
<dbReference type="SUPFAM" id="SSF81342">
    <property type="entry name" value="Transmembrane di-heme cytochromes"/>
    <property type="match status" value="1"/>
</dbReference>
<keyword evidence="12 17" id="KW-0408">Iron</keyword>
<evidence type="ECO:0000256" key="17">
    <source>
        <dbReference type="PIRSR" id="PIRSR038885-2"/>
    </source>
</evidence>
<evidence type="ECO:0000256" key="2">
    <source>
        <dbReference type="ARBA" id="ARBA00004448"/>
    </source>
</evidence>
<dbReference type="EMBL" id="FN296153">
    <property type="protein sequence ID" value="CAX65561.1"/>
    <property type="molecule type" value="Genomic_DNA"/>
</dbReference>
<geneLocation type="mitochondrion" evidence="21"/>
<feature type="transmembrane region" description="Helical" evidence="18">
    <location>
        <begin position="107"/>
        <end position="130"/>
    </location>
</feature>
<evidence type="ECO:0000256" key="15">
    <source>
        <dbReference type="ARBA" id="ARBA00023136"/>
    </source>
</evidence>
<feature type="transmembrane region" description="Helical" evidence="18">
    <location>
        <begin position="74"/>
        <end position="95"/>
    </location>
</feature>
<dbReference type="CDD" id="cd00284">
    <property type="entry name" value="Cytochrome_b_N"/>
    <property type="match status" value="1"/>
</dbReference>
<feature type="binding site" description="axial binding residue" evidence="17">
    <location>
        <position position="80"/>
    </location>
    <ligand>
        <name>heme b</name>
        <dbReference type="ChEBI" id="CHEBI:60344"/>
        <label>b562</label>
    </ligand>
    <ligandPart>
        <name>Fe</name>
        <dbReference type="ChEBI" id="CHEBI:18248"/>
    </ligandPart>
</feature>
<dbReference type="InterPro" id="IPR005798">
    <property type="entry name" value="Cyt_b/b6_C"/>
</dbReference>
<feature type="transmembrane region" description="Helical" evidence="18">
    <location>
        <begin position="174"/>
        <end position="196"/>
    </location>
</feature>
<reference evidence="21" key="2">
    <citation type="submission" date="2009-03" db="EMBL/GenBank/DDBJ databases">
        <authorList>
            <person name="Singh T."/>
        </authorList>
    </citation>
    <scope>NUCLEOTIDE SEQUENCE</scope>
</reference>
<dbReference type="PANTHER" id="PTHR19271:SF16">
    <property type="entry name" value="CYTOCHROME B"/>
    <property type="match status" value="1"/>
</dbReference>
<feature type="domain" description="Cytochrome b/b6 C-terminal region profile" evidence="20">
    <location>
        <begin position="207"/>
        <end position="365"/>
    </location>
</feature>
<evidence type="ECO:0000256" key="9">
    <source>
        <dbReference type="ARBA" id="ARBA00022792"/>
    </source>
</evidence>
<evidence type="ECO:0000256" key="4">
    <source>
        <dbReference type="ARBA" id="ARBA00022448"/>
    </source>
</evidence>
<dbReference type="Gene3D" id="1.20.810.10">
    <property type="entry name" value="Cytochrome Bc1 Complex, Chain C"/>
    <property type="match status" value="1"/>
</dbReference>
<dbReference type="InterPro" id="IPR027387">
    <property type="entry name" value="Cytb/b6-like_sf"/>
</dbReference>
<feature type="binding site" description="axial binding residue" evidence="17">
    <location>
        <position position="179"/>
    </location>
    <ligand>
        <name>heme b</name>
        <dbReference type="ChEBI" id="CHEBI:60344"/>
        <label>b562</label>
    </ligand>
    <ligandPart>
        <name>Fe</name>
        <dbReference type="ChEBI" id="CHEBI:18248"/>
    </ligandPart>
</feature>
<feature type="transmembrane region" description="Helical" evidence="18">
    <location>
        <begin position="344"/>
        <end position="364"/>
    </location>
</feature>
<dbReference type="InterPro" id="IPR030689">
    <property type="entry name" value="Cytochrome_b"/>
</dbReference>
<dbReference type="GO" id="GO:0046872">
    <property type="term" value="F:metal ion binding"/>
    <property type="evidence" value="ECO:0007669"/>
    <property type="project" value="UniProtKB-UniRule"/>
</dbReference>
<dbReference type="InterPro" id="IPR048259">
    <property type="entry name" value="Cytochrome_b_N_euk/bac"/>
</dbReference>
<reference evidence="21" key="1">
    <citation type="journal article" date="2009" name="BMC Genomics">
        <title>Tunicate mitogenomics and phylogenetics: peculiarities of the Herdmania momus mitochondrial genome and support for the new chordate phylogeny.</title>
        <authorList>
            <person name="Singh T.R."/>
            <person name="Tsagkogeorga G."/>
            <person name="Delsuc F."/>
            <person name="Blanquart S."/>
            <person name="Shenkar N."/>
            <person name="Loya Y."/>
            <person name="Douzery E.J."/>
            <person name="Huchon D."/>
        </authorList>
    </citation>
    <scope>NUCLEOTIDE SEQUENCE</scope>
</reference>
<evidence type="ECO:0000259" key="19">
    <source>
        <dbReference type="PROSITE" id="PS51002"/>
    </source>
</evidence>
<sequence>MLRKHSLVDLVLGSFYHLPSPINISYWWNWGSIVGVVLVLQIFTGLFLTMHYVGDVGKAFDSVVHIHRDVHYGWLIRSMHANGASLFLFGIFMHVGRGLYYKSYLKFHVWGVGVLMLIVGMLTAFLGYVLPWGQMSFWGATVITNLVSAVPYIGSDIVYWLWGGFSVGGATLTRFYTFHFLFPFLLVVLSLVHLVFLHTGGSTNPLKGSSNSLKIYFWPYSGVKDVVGFFLLGVAYMFIVLLNSNVFMDPENFMKANSLVTPTHIKPEWYFLYAYAILRCIPNKGLGVLGLVMSILTLFLLPVLAVVFNKLSGKSFFFQVVFWVWSVNFLLLTWLGGAPVEDPYIVMAQVCSVVYFVSLLLLSVV</sequence>
<feature type="domain" description="Cytochrome b/b6 N-terminal region profile" evidence="19">
    <location>
        <begin position="1"/>
        <end position="206"/>
    </location>
</feature>
<evidence type="ECO:0000256" key="5">
    <source>
        <dbReference type="ARBA" id="ARBA00022617"/>
    </source>
</evidence>
<dbReference type="PIRSF" id="PIRSF038885">
    <property type="entry name" value="COB"/>
    <property type="match status" value="1"/>
</dbReference>
<organism evidence="21">
    <name type="scientific">Herdmania momus</name>
    <name type="common">Brown sea squirt</name>
    <name type="synonym">Cynthia momus</name>
    <dbReference type="NCBI Taxonomy" id="7733"/>
    <lineage>
        <taxon>Eukaryota</taxon>
        <taxon>Metazoa</taxon>
        <taxon>Chordata</taxon>
        <taxon>Tunicata</taxon>
        <taxon>Ascidiacea</taxon>
        <taxon>Stolidobranchia</taxon>
        <taxon>Pyuridae</taxon>
        <taxon>Herdmania</taxon>
    </lineage>
</organism>
<evidence type="ECO:0000256" key="6">
    <source>
        <dbReference type="ARBA" id="ARBA00022660"/>
    </source>
</evidence>
<dbReference type="GO" id="GO:0045275">
    <property type="term" value="C:respiratory chain complex III"/>
    <property type="evidence" value="ECO:0007669"/>
    <property type="project" value="InterPro"/>
</dbReference>
<keyword evidence="4 18" id="KW-0813">Transport</keyword>
<comment type="subcellular location">
    <subcellularLocation>
        <location evidence="2">Mitochondrion inner membrane</location>
        <topology evidence="2">Multi-pass membrane protein</topology>
    </subcellularLocation>
</comment>
<keyword evidence="8 17" id="KW-0479">Metal-binding</keyword>
<dbReference type="AlphaFoldDB" id="D1GKY3"/>
<comment type="function">
    <text evidence="1 18">Component of the ubiquinol-cytochrome c reductase complex (complex III or cytochrome b-c1 complex) that is part of the mitochondrial respiratory chain. The b-c1 complex mediates electron transfer from ubiquinol to cytochrome c. Contributes to the generation of a proton gradient across the mitochondrial membrane that is then used for ATP synthesis.</text>
</comment>
<keyword evidence="7 18" id="KW-0812">Transmembrane</keyword>